<dbReference type="OrthoDB" id="1907670at2759"/>
<dbReference type="InterPro" id="IPR021109">
    <property type="entry name" value="Peptidase_aspartic_dom_sf"/>
</dbReference>
<organism evidence="1 2">
    <name type="scientific">Ceratopteris richardii</name>
    <name type="common">Triangle waterfern</name>
    <dbReference type="NCBI Taxonomy" id="49495"/>
    <lineage>
        <taxon>Eukaryota</taxon>
        <taxon>Viridiplantae</taxon>
        <taxon>Streptophyta</taxon>
        <taxon>Embryophyta</taxon>
        <taxon>Tracheophyta</taxon>
        <taxon>Polypodiopsida</taxon>
        <taxon>Polypodiidae</taxon>
        <taxon>Polypodiales</taxon>
        <taxon>Pteridineae</taxon>
        <taxon>Pteridaceae</taxon>
        <taxon>Parkerioideae</taxon>
        <taxon>Ceratopteris</taxon>
    </lineage>
</organism>
<name>A0A8T2UUB2_CERRI</name>
<keyword evidence="2" id="KW-1185">Reference proteome</keyword>
<dbReference type="Gene3D" id="2.40.70.10">
    <property type="entry name" value="Acid Proteases"/>
    <property type="match status" value="2"/>
</dbReference>
<evidence type="ECO:0000313" key="2">
    <source>
        <dbReference type="Proteomes" id="UP000825935"/>
    </source>
</evidence>
<evidence type="ECO:0000313" key="1">
    <source>
        <dbReference type="EMBL" id="KAH7437185.1"/>
    </source>
</evidence>
<sequence length="600" mass="67173">MHVLSETNSSMKIAPLLAASLSRASRRSTPLWISNRKGSLGLLAEGVFKSSRLVGTHSYFASMAEVTANSNLQEEMMSNSQHSLSPAVHEGLHRICTALGLNESILGEHMSITGKTMTWGIPSQWYMKWCMDGRFYERFSNTEITQEWGHDGKSTWYADVSGRVLRLVMDEAEACLLTAWIRTGYWATDDAQKHLDIKHALEDSTSTEMAFTVRLKQKEVVAHILVNRNTWLPVGMAFGQGRLGRGWDFLNWQRPMSNRSIKLPMVAIRRSTTMRESFDISKCAIDSDQSDSAYLVPSSMLRPRGNVRYPMSELDRSCPPSVQLNRSRTGHYVVRPLINGKDAGNFIVDTGTGTLAITQRMARQLGLSTFGEVHATSISGGHTLSTSFSRGLSFELGPLSIRNPVFVQVGIDKLLKDAEGLCGFDIFYDSIVEMSCRDRTLSLYDPESYEKSSHGQGIRWQRMYLYDRVPHMLAKVNGREVLLMLDTGAAGPGLMFPNSAVQGFDDQQMEDMPATLGRGRTLYFSQADYGNVQNFEIGGCLFKDLTAMVPNKSGHQMGLSCYSAGVVCAEMLRHFTIVLDYKNSRIGFIDRRFKKRSPRF</sequence>
<protein>
    <submittedName>
        <fullName evidence="1">Uncharacterized protein</fullName>
    </submittedName>
</protein>
<dbReference type="InterPro" id="IPR034122">
    <property type="entry name" value="Retropepsin-like_bacterial"/>
</dbReference>
<reference evidence="1" key="1">
    <citation type="submission" date="2021-08" db="EMBL/GenBank/DDBJ databases">
        <title>WGS assembly of Ceratopteris richardii.</title>
        <authorList>
            <person name="Marchant D.B."/>
            <person name="Chen G."/>
            <person name="Jenkins J."/>
            <person name="Shu S."/>
            <person name="Leebens-Mack J."/>
            <person name="Grimwood J."/>
            <person name="Schmutz J."/>
            <person name="Soltis P."/>
            <person name="Soltis D."/>
            <person name="Chen Z.-H."/>
        </authorList>
    </citation>
    <scope>NUCLEOTIDE SEQUENCE</scope>
    <source>
        <strain evidence="1">Whitten #5841</strain>
        <tissue evidence="1">Leaf</tissue>
    </source>
</reference>
<dbReference type="CDD" id="cd05483">
    <property type="entry name" value="retropepsin_like_bacteria"/>
    <property type="match status" value="1"/>
</dbReference>
<accession>A0A8T2UUB2</accession>
<dbReference type="AlphaFoldDB" id="A0A8T2UUB2"/>
<dbReference type="Pfam" id="PF13650">
    <property type="entry name" value="Asp_protease_2"/>
    <property type="match status" value="1"/>
</dbReference>
<proteinExistence type="predicted"/>
<dbReference type="Proteomes" id="UP000825935">
    <property type="component" value="Chromosome 5"/>
</dbReference>
<comment type="caution">
    <text evidence="1">The sequence shown here is derived from an EMBL/GenBank/DDBJ whole genome shotgun (WGS) entry which is preliminary data.</text>
</comment>
<gene>
    <name evidence="1" type="ORF">KP509_05G060100</name>
</gene>
<dbReference type="OMA" id="TTWHADI"/>
<dbReference type="EMBL" id="CM035410">
    <property type="protein sequence ID" value="KAH7437185.1"/>
    <property type="molecule type" value="Genomic_DNA"/>
</dbReference>